<dbReference type="InterPro" id="IPR016162">
    <property type="entry name" value="Ald_DH_N"/>
</dbReference>
<dbReference type="InterPro" id="IPR016163">
    <property type="entry name" value="Ald_DH_C"/>
</dbReference>
<dbReference type="PANTHER" id="PTHR11699">
    <property type="entry name" value="ALDEHYDE DEHYDROGENASE-RELATED"/>
    <property type="match status" value="1"/>
</dbReference>
<reference evidence="3 4" key="1">
    <citation type="submission" date="2018-07" db="EMBL/GenBank/DDBJ databases">
        <title>Genome sequence of Azospirillum sp. ATCC 49961.</title>
        <authorList>
            <person name="Sant'Anna F.H."/>
            <person name="Baldani J.I."/>
            <person name="Zilli J.E."/>
            <person name="Reis V.M."/>
            <person name="Hartmann A."/>
            <person name="Cruz L."/>
            <person name="de Souza E.M."/>
            <person name="de Oliveira Pedrosa F."/>
            <person name="Passaglia L.M.P."/>
        </authorList>
    </citation>
    <scope>NUCLEOTIDE SEQUENCE [LARGE SCALE GENOMIC DNA]</scope>
    <source>
        <strain evidence="3 4">ATCC 49961</strain>
    </source>
</reference>
<name>A0A9W7NHP2_9PROT</name>
<dbReference type="AlphaFoldDB" id="A0A9W7NHP2"/>
<evidence type="ECO:0000256" key="1">
    <source>
        <dbReference type="ARBA" id="ARBA00023002"/>
    </source>
</evidence>
<dbReference type="InterPro" id="IPR016161">
    <property type="entry name" value="Ald_DH/histidinol_DH"/>
</dbReference>
<accession>A0A9W7NHP2</accession>
<gene>
    <name evidence="3" type="ORF">DS843_17895</name>
</gene>
<proteinExistence type="predicted"/>
<dbReference type="Proteomes" id="UP000480854">
    <property type="component" value="Unassembled WGS sequence"/>
</dbReference>
<dbReference type="Gene3D" id="3.40.309.10">
    <property type="entry name" value="Aldehyde Dehydrogenase, Chain A, domain 2"/>
    <property type="match status" value="1"/>
</dbReference>
<feature type="domain" description="Aldehyde dehydrogenase" evidence="2">
    <location>
        <begin position="11"/>
        <end position="279"/>
    </location>
</feature>
<comment type="caution">
    <text evidence="3">The sequence shown here is derived from an EMBL/GenBank/DDBJ whole genome shotgun (WGS) entry which is preliminary data.</text>
</comment>
<dbReference type="InterPro" id="IPR015590">
    <property type="entry name" value="Aldehyde_DH_dom"/>
</dbReference>
<evidence type="ECO:0000259" key="2">
    <source>
        <dbReference type="Pfam" id="PF00171"/>
    </source>
</evidence>
<sequence>MDNIMLDRTPASADQEAIAALVARARAAQRAFADATQEQVDDAVAALAWSIYEPGRARALAELAVADTGLGNVTDKITKNQRKTFGTLRDLMRVRTVGVIEEDTAKGIVKIAKPLGVVGAVTPSTNPAATPVNKAMMAVKGRNAIIIAPSPMGSTATGRTVELMRAELARIGAPEDLVQMIPTPITKGLTQALMEAVDLVVVTGSQDNVRRAYSSGTPAIGVGAGNVPVIVDESADLAEAARKICASKTFDNSTSCSSENALVVLDSVYDATIAALEEAGGYLCTAEERERVQSRLWENGKLNRKLIAKDAAILADAFELSPKAREARFFLVEETGVGKAHPFSGEKLSLVLAVYRVPDFDAAVDQVRRILDHQGRGHSCGIHTRDDAHAKRLADELDVVRVLVNFAHTFGNGGGFDSGLNFTLSMGCGSWQKNSISENLNWKHFVNITHLVRPIPEDKPSEEALFGPFWSRHGR</sequence>
<protein>
    <submittedName>
        <fullName evidence="3">Aldehyde dehydrogenase family protein</fullName>
    </submittedName>
</protein>
<keyword evidence="4" id="KW-1185">Reference proteome</keyword>
<dbReference type="CDD" id="cd07122">
    <property type="entry name" value="ALDH_F20_ACDH"/>
    <property type="match status" value="1"/>
</dbReference>
<dbReference type="NCBIfam" id="NF047625">
    <property type="entry name" value="AcylSulfactDhSauS"/>
    <property type="match status" value="1"/>
</dbReference>
<dbReference type="EMBL" id="QOKW01000014">
    <property type="protein sequence ID" value="KAA0678986.1"/>
    <property type="molecule type" value="Genomic_DNA"/>
</dbReference>
<dbReference type="GO" id="GO:0016620">
    <property type="term" value="F:oxidoreductase activity, acting on the aldehyde or oxo group of donors, NAD or NADP as acceptor"/>
    <property type="evidence" value="ECO:0007669"/>
    <property type="project" value="InterPro"/>
</dbReference>
<dbReference type="Pfam" id="PF00171">
    <property type="entry name" value="Aldedh"/>
    <property type="match status" value="1"/>
</dbReference>
<dbReference type="RefSeq" id="WP_149470236.1">
    <property type="nucleotide sequence ID" value="NZ_QOKW01000014.1"/>
</dbReference>
<evidence type="ECO:0000313" key="3">
    <source>
        <dbReference type="EMBL" id="KAA0678986.1"/>
    </source>
</evidence>
<dbReference type="Gene3D" id="3.40.605.10">
    <property type="entry name" value="Aldehyde Dehydrogenase, Chain A, domain 1"/>
    <property type="match status" value="1"/>
</dbReference>
<dbReference type="SUPFAM" id="SSF53720">
    <property type="entry name" value="ALDH-like"/>
    <property type="match status" value="1"/>
</dbReference>
<organism evidence="3 4">
    <name type="scientific">Roseomonas genomospecies 6</name>
    <dbReference type="NCBI Taxonomy" id="214106"/>
    <lineage>
        <taxon>Bacteria</taxon>
        <taxon>Pseudomonadati</taxon>
        <taxon>Pseudomonadota</taxon>
        <taxon>Alphaproteobacteria</taxon>
        <taxon>Acetobacterales</taxon>
        <taxon>Roseomonadaceae</taxon>
        <taxon>Roseomonas</taxon>
    </lineage>
</organism>
<keyword evidence="1" id="KW-0560">Oxidoreductase</keyword>
<evidence type="ECO:0000313" key="4">
    <source>
        <dbReference type="Proteomes" id="UP000480854"/>
    </source>
</evidence>
<dbReference type="OrthoDB" id="9815791at2"/>